<dbReference type="RefSeq" id="WP_011566084.1">
    <property type="nucleotide sequence ID" value="NC_008148.1"/>
</dbReference>
<protein>
    <submittedName>
        <fullName evidence="2">Uncharacterized protein</fullName>
    </submittedName>
</protein>
<proteinExistence type="predicted"/>
<dbReference type="STRING" id="266117.Rxyl_3173"/>
<feature type="transmembrane region" description="Helical" evidence="1">
    <location>
        <begin position="147"/>
        <end position="169"/>
    </location>
</feature>
<keyword evidence="1" id="KW-0472">Membrane</keyword>
<keyword evidence="3" id="KW-1185">Reference proteome</keyword>
<name>Q1AR99_RUBXD</name>
<feature type="transmembrane region" description="Helical" evidence="1">
    <location>
        <begin position="45"/>
        <end position="70"/>
    </location>
</feature>
<dbReference type="HOGENOM" id="CLU_1453414_0_0_11"/>
<feature type="transmembrane region" description="Helical" evidence="1">
    <location>
        <begin position="12"/>
        <end position="33"/>
    </location>
</feature>
<feature type="transmembrane region" description="Helical" evidence="1">
    <location>
        <begin position="91"/>
        <end position="110"/>
    </location>
</feature>
<organism evidence="2 3">
    <name type="scientific">Rubrobacter xylanophilus (strain DSM 9941 / JCM 11954 / NBRC 16129 / PRD-1)</name>
    <dbReference type="NCBI Taxonomy" id="266117"/>
    <lineage>
        <taxon>Bacteria</taxon>
        <taxon>Bacillati</taxon>
        <taxon>Actinomycetota</taxon>
        <taxon>Rubrobacteria</taxon>
        <taxon>Rubrobacterales</taxon>
        <taxon>Rubrobacteraceae</taxon>
        <taxon>Rubrobacter</taxon>
    </lineage>
</organism>
<dbReference type="OrthoDB" id="5244364at2"/>
<keyword evidence="1" id="KW-0812">Transmembrane</keyword>
<evidence type="ECO:0000313" key="2">
    <source>
        <dbReference type="EMBL" id="ABG06079.1"/>
    </source>
</evidence>
<sequence>MILARLLGVGAIYGLTFMIVKSLFPTPLMLLLLQGEQGSEGNLTLLVLVYMAAGLVGGIVAAPLFGLLLLSGRKRGGISPHSSGARLVLSLGLSLLMGVISALLILLSYATGLLQSGGVLDPLKLIQSSNFPTGTPFLVAWTIARDLLPAGLAGLFLAPIGGGMLVRLYSSERAQRPRSFGESGGL</sequence>
<dbReference type="KEGG" id="rxy:Rxyl_3173"/>
<dbReference type="EMBL" id="CP000386">
    <property type="protein sequence ID" value="ABG06079.1"/>
    <property type="molecule type" value="Genomic_DNA"/>
</dbReference>
<keyword evidence="1" id="KW-1133">Transmembrane helix</keyword>
<dbReference type="AlphaFoldDB" id="Q1AR99"/>
<reference evidence="2 3" key="1">
    <citation type="submission" date="2006-06" db="EMBL/GenBank/DDBJ databases">
        <title>Complete sequence of Rubrobacter xylanophilus DSM 9941.</title>
        <authorList>
            <consortium name="US DOE Joint Genome Institute"/>
            <person name="Copeland A."/>
            <person name="Lucas S."/>
            <person name="Lapidus A."/>
            <person name="Barry K."/>
            <person name="Detter J.C."/>
            <person name="Glavina del Rio T."/>
            <person name="Hammon N."/>
            <person name="Israni S."/>
            <person name="Dalin E."/>
            <person name="Tice H."/>
            <person name="Pitluck S."/>
            <person name="Munk A.C."/>
            <person name="Brettin T."/>
            <person name="Bruce D."/>
            <person name="Han C."/>
            <person name="Tapia R."/>
            <person name="Gilna P."/>
            <person name="Schmutz J."/>
            <person name="Larimer F."/>
            <person name="Land M."/>
            <person name="Hauser L."/>
            <person name="Kyrpides N."/>
            <person name="Lykidis A."/>
            <person name="da Costa M.S."/>
            <person name="Rainey F.A."/>
            <person name="Empadinhas N."/>
            <person name="Jolivet E."/>
            <person name="Battista J.R."/>
            <person name="Richardson P."/>
        </authorList>
    </citation>
    <scope>NUCLEOTIDE SEQUENCE [LARGE SCALE GENOMIC DNA]</scope>
    <source>
        <strain evidence="3">DSM 9941 / NBRC 16129 / PRD-1</strain>
    </source>
</reference>
<accession>Q1AR99</accession>
<evidence type="ECO:0000313" key="3">
    <source>
        <dbReference type="Proteomes" id="UP000006637"/>
    </source>
</evidence>
<gene>
    <name evidence="2" type="ordered locus">Rxyl_3173</name>
</gene>
<evidence type="ECO:0000256" key="1">
    <source>
        <dbReference type="SAM" id="Phobius"/>
    </source>
</evidence>
<dbReference type="Proteomes" id="UP000006637">
    <property type="component" value="Chromosome"/>
</dbReference>